<dbReference type="Proteomes" id="UP001497497">
    <property type="component" value="Unassembled WGS sequence"/>
</dbReference>
<dbReference type="InterPro" id="IPR049547">
    <property type="entry name" value="WDR93_beta-prop"/>
</dbReference>
<dbReference type="SUPFAM" id="SSF50978">
    <property type="entry name" value="WD40 repeat-like"/>
    <property type="match status" value="1"/>
</dbReference>
<dbReference type="InterPro" id="IPR036322">
    <property type="entry name" value="WD40_repeat_dom_sf"/>
</dbReference>
<evidence type="ECO:0000313" key="1">
    <source>
        <dbReference type="EMBL" id="CAL1534111.1"/>
    </source>
</evidence>
<organism evidence="1 2">
    <name type="scientific">Lymnaea stagnalis</name>
    <name type="common">Great pond snail</name>
    <name type="synonym">Helix stagnalis</name>
    <dbReference type="NCBI Taxonomy" id="6523"/>
    <lineage>
        <taxon>Eukaryota</taxon>
        <taxon>Metazoa</taxon>
        <taxon>Spiralia</taxon>
        <taxon>Lophotrochozoa</taxon>
        <taxon>Mollusca</taxon>
        <taxon>Gastropoda</taxon>
        <taxon>Heterobranchia</taxon>
        <taxon>Euthyneura</taxon>
        <taxon>Panpulmonata</taxon>
        <taxon>Hygrophila</taxon>
        <taxon>Lymnaeoidea</taxon>
        <taxon>Lymnaeidae</taxon>
        <taxon>Lymnaea</taxon>
    </lineage>
</organism>
<dbReference type="EMBL" id="CAXITT010000161">
    <property type="protein sequence ID" value="CAL1534111.1"/>
    <property type="molecule type" value="Genomic_DNA"/>
</dbReference>
<dbReference type="AlphaFoldDB" id="A0AAV2HPK5"/>
<evidence type="ECO:0008006" key="3">
    <source>
        <dbReference type="Google" id="ProtNLM"/>
    </source>
</evidence>
<accession>A0AAV2HPK5</accession>
<sequence>MPVYLRKNVSYTPSSLYNMELEDDNDYLLDPDQMRDILPQPYRMINKIIFQILDTVWETVAVKEESHLNNAPRVPPPKFDKPIKLPDFTNATALSASNDGNFIFLGLPNRLVVLDAFTKDIIYTWEEQHAEIISIKSYVIGSNCLLLTTIDDLGPCRLFLFACNILFLLKPIHENAPQAEVKILCHKCEASQHGEYIGVVLENTGKNDIWLEIYKSPLDNWEKEFEAFSTALMQAVNHNIFKTYIIIIITSEYPAMPLKERKLMVLAINVHLCYNHQKSQSLNQRMASIQSAKPETAVPYQSLVKHSLKTSDFQYCIVELSTSTLMALLLSSAATVLPPAPVSSKSDTTEQLGMGLNHVLGATHLEKRNAMFTHRHENLIKYLEEEKDEMIMSPSFHFLPASRLIPSSLDQAVSNDTLVSVAVWWTNHPSLIHYSLLKPGKEGEGKPELIWPFTSCITSTAVSVCSTYMAIGLDKGNIILWNRQMGLSKAVLSGPECQVKSLRFLDPDLFPMTQTSQLSNSFFTSMFLLAEFANGTQWLFDTLHGSEQIPRCIASEPEKDDQMQTILDIFPEVPELILFVEKGGALFIKDVCSGSLVCQIDLPPTHKLQTPWNPILTLAGGGHVLLVKAEGTEVSDDGEVSDVSGVFLYNLRSYPALGRYWNQEIEKPSQCVPAKKVKPTV</sequence>
<dbReference type="Pfam" id="PF21030">
    <property type="entry name" value="WDR93"/>
    <property type="match status" value="1"/>
</dbReference>
<keyword evidence="2" id="KW-1185">Reference proteome</keyword>
<comment type="caution">
    <text evidence="1">The sequence shown here is derived from an EMBL/GenBank/DDBJ whole genome shotgun (WGS) entry which is preliminary data.</text>
</comment>
<name>A0AAV2HPK5_LYMST</name>
<evidence type="ECO:0000313" key="2">
    <source>
        <dbReference type="Proteomes" id="UP001497497"/>
    </source>
</evidence>
<reference evidence="1 2" key="1">
    <citation type="submission" date="2024-04" db="EMBL/GenBank/DDBJ databases">
        <authorList>
            <consortium name="Genoscope - CEA"/>
            <person name="William W."/>
        </authorList>
    </citation>
    <scope>NUCLEOTIDE SEQUENCE [LARGE SCALE GENOMIC DNA]</scope>
</reference>
<gene>
    <name evidence="1" type="ORF">GSLYS_00008071001</name>
</gene>
<protein>
    <recommendedName>
        <fullName evidence="3">WD repeat-containing protein 93</fullName>
    </recommendedName>
</protein>
<proteinExistence type="predicted"/>